<organism evidence="1">
    <name type="scientific">Mizugakiibacter sediminis</name>
    <dbReference type="NCBI Taxonomy" id="1475481"/>
    <lineage>
        <taxon>Bacteria</taxon>
        <taxon>Pseudomonadati</taxon>
        <taxon>Pseudomonadota</taxon>
        <taxon>Gammaproteobacteria</taxon>
        <taxon>Lysobacterales</taxon>
        <taxon>Rhodanobacteraceae</taxon>
        <taxon>Mizugakiibacter</taxon>
    </lineage>
</organism>
<evidence type="ECO:0000313" key="1">
    <source>
        <dbReference type="EMBL" id="GAN44319.1"/>
    </source>
</evidence>
<dbReference type="AlphaFoldDB" id="A0A0S6YYA0"/>
<dbReference type="EMBL" id="DF952378">
    <property type="protein sequence ID" value="GAN44319.1"/>
    <property type="molecule type" value="Genomic_DNA"/>
</dbReference>
<sequence length="80" mass="8573">MQHFHPHGHVAPDDLVALVRDAGLRVIESGPLGFRNLRFVLAERTVAPVAPWTGTYDPCHGAPRGRAWVRLRAAAGGIGG</sequence>
<reference evidence="1" key="1">
    <citation type="submission" date="2015-03" db="EMBL/GenBank/DDBJ databases">
        <title>Draft genome sequence of Mizugakiibacter sediminis skMP5.</title>
        <authorList>
            <person name="Watanabe T."/>
            <person name="Kojima H."/>
            <person name="Fukui M."/>
        </authorList>
    </citation>
    <scope>NUCLEOTIDE SEQUENCE</scope>
    <source>
        <strain evidence="1">SkMP5</strain>
    </source>
</reference>
<gene>
    <name evidence="1" type="ORF">MBSD_0843</name>
</gene>
<name>A0A0S6YYA0_9GAMM</name>
<accession>A0A0S6YYA0</accession>
<proteinExistence type="predicted"/>
<dbReference type="HOGENOM" id="CLU_2585796_0_0_6"/>
<protein>
    <submittedName>
        <fullName evidence="1">Uncharacterized protein</fullName>
    </submittedName>
</protein>